<evidence type="ECO:0000259" key="24">
    <source>
        <dbReference type="Pfam" id="PF03061"/>
    </source>
</evidence>
<sequence length="145" mass="15905">MDRYQQAMRSHANCMVCGIDNQSALGIGFHQTGEHSTEGVFLTDERYQGYTGILHGGMTSTLLDAVMTHCLLQQGIKGLTAELTIRFVVPINIGSKIYLSAQIVDQRHGIHRLNAVASVDGVVVAKASAKFIEKKVNDRSFINEE</sequence>
<dbReference type="InterPro" id="IPR006683">
    <property type="entry name" value="Thioestr_dom"/>
</dbReference>
<dbReference type="GO" id="GO:0016020">
    <property type="term" value="C:membrane"/>
    <property type="evidence" value="ECO:0007669"/>
    <property type="project" value="UniProtKB-SubCell"/>
</dbReference>
<evidence type="ECO:0000256" key="23">
    <source>
        <dbReference type="ARBA" id="ARBA00048180"/>
    </source>
</evidence>
<evidence type="ECO:0000256" key="1">
    <source>
        <dbReference type="ARBA" id="ARBA00004170"/>
    </source>
</evidence>
<dbReference type="Pfam" id="PF03061">
    <property type="entry name" value="4HBT"/>
    <property type="match status" value="1"/>
</dbReference>
<evidence type="ECO:0000256" key="4">
    <source>
        <dbReference type="ARBA" id="ARBA00022475"/>
    </source>
</evidence>
<evidence type="ECO:0000256" key="19">
    <source>
        <dbReference type="ARBA" id="ARBA00047588"/>
    </source>
</evidence>
<evidence type="ECO:0000256" key="21">
    <source>
        <dbReference type="ARBA" id="ARBA00047969"/>
    </source>
</evidence>
<dbReference type="SUPFAM" id="SSF54637">
    <property type="entry name" value="Thioesterase/thiol ester dehydrase-isomerase"/>
    <property type="match status" value="1"/>
</dbReference>
<comment type="catalytic activity">
    <reaction evidence="22">
        <text>dodecanoyl-CoA + H2O = dodecanoate + CoA + H(+)</text>
        <dbReference type="Rhea" id="RHEA:30135"/>
        <dbReference type="ChEBI" id="CHEBI:15377"/>
        <dbReference type="ChEBI" id="CHEBI:15378"/>
        <dbReference type="ChEBI" id="CHEBI:18262"/>
        <dbReference type="ChEBI" id="CHEBI:57287"/>
        <dbReference type="ChEBI" id="CHEBI:57375"/>
    </reaction>
    <physiologicalReaction direction="left-to-right" evidence="22">
        <dbReference type="Rhea" id="RHEA:30136"/>
    </physiologicalReaction>
</comment>
<evidence type="ECO:0000256" key="9">
    <source>
        <dbReference type="ARBA" id="ARBA00022946"/>
    </source>
</evidence>
<comment type="subcellular location">
    <subcellularLocation>
        <location evidence="3">Cell projection</location>
        <location evidence="3">Ruffle membrane</location>
    </subcellularLocation>
    <subcellularLocation>
        <location evidence="2">Cytoplasm</location>
    </subcellularLocation>
    <subcellularLocation>
        <location evidence="1">Membrane</location>
        <topology evidence="1">Peripheral membrane protein</topology>
    </subcellularLocation>
</comment>
<comment type="catalytic activity">
    <reaction evidence="19">
        <text>octanoyl-CoA + H2O = octanoate + CoA + H(+)</text>
        <dbReference type="Rhea" id="RHEA:30143"/>
        <dbReference type="ChEBI" id="CHEBI:15377"/>
        <dbReference type="ChEBI" id="CHEBI:15378"/>
        <dbReference type="ChEBI" id="CHEBI:25646"/>
        <dbReference type="ChEBI" id="CHEBI:57287"/>
        <dbReference type="ChEBI" id="CHEBI:57386"/>
    </reaction>
    <physiologicalReaction direction="left-to-right" evidence="19">
        <dbReference type="Rhea" id="RHEA:30144"/>
    </physiologicalReaction>
</comment>
<feature type="domain" description="Thioesterase" evidence="24">
    <location>
        <begin position="52"/>
        <end position="106"/>
    </location>
</feature>
<keyword evidence="11" id="KW-0472">Membrane</keyword>
<evidence type="ECO:0000256" key="3">
    <source>
        <dbReference type="ARBA" id="ARBA00004632"/>
    </source>
</evidence>
<evidence type="ECO:0000256" key="16">
    <source>
        <dbReference type="ARBA" id="ARBA00038848"/>
    </source>
</evidence>
<comment type="similarity">
    <text evidence="15">Belongs to the THEM4/THEM5 thioesterase family.</text>
</comment>
<dbReference type="GO" id="GO:0006631">
    <property type="term" value="P:fatty acid metabolic process"/>
    <property type="evidence" value="ECO:0007669"/>
    <property type="project" value="UniProtKB-KW"/>
</dbReference>
<evidence type="ECO:0000256" key="20">
    <source>
        <dbReference type="ARBA" id="ARBA00047734"/>
    </source>
</evidence>
<comment type="catalytic activity">
    <reaction evidence="14">
        <text>(9Z)-octadecenoyl-CoA + H2O = (9Z)-octadecenoate + CoA + H(+)</text>
        <dbReference type="Rhea" id="RHEA:40139"/>
        <dbReference type="ChEBI" id="CHEBI:15377"/>
        <dbReference type="ChEBI" id="CHEBI:15378"/>
        <dbReference type="ChEBI" id="CHEBI:30823"/>
        <dbReference type="ChEBI" id="CHEBI:57287"/>
        <dbReference type="ChEBI" id="CHEBI:57387"/>
    </reaction>
    <physiologicalReaction direction="left-to-right" evidence="14">
        <dbReference type="Rhea" id="RHEA:40140"/>
    </physiologicalReaction>
</comment>
<evidence type="ECO:0000256" key="13">
    <source>
        <dbReference type="ARBA" id="ARBA00035852"/>
    </source>
</evidence>
<evidence type="ECO:0000256" key="7">
    <source>
        <dbReference type="ARBA" id="ARBA00022801"/>
    </source>
</evidence>
<evidence type="ECO:0000256" key="5">
    <source>
        <dbReference type="ARBA" id="ARBA00022490"/>
    </source>
</evidence>
<dbReference type="GO" id="GO:0016787">
    <property type="term" value="F:hydrolase activity"/>
    <property type="evidence" value="ECO:0007669"/>
    <property type="project" value="UniProtKB-KW"/>
</dbReference>
<keyword evidence="8" id="KW-0276">Fatty acid metabolism</keyword>
<keyword evidence="6" id="KW-0053">Apoptosis</keyword>
<comment type="catalytic activity">
    <reaction evidence="20">
        <text>hexadecanoyl-CoA + H2O = hexadecanoate + CoA + H(+)</text>
        <dbReference type="Rhea" id="RHEA:16645"/>
        <dbReference type="ChEBI" id="CHEBI:7896"/>
        <dbReference type="ChEBI" id="CHEBI:15377"/>
        <dbReference type="ChEBI" id="CHEBI:15378"/>
        <dbReference type="ChEBI" id="CHEBI:57287"/>
        <dbReference type="ChEBI" id="CHEBI:57379"/>
        <dbReference type="EC" id="3.1.2.2"/>
    </reaction>
    <physiologicalReaction direction="left-to-right" evidence="20">
        <dbReference type="Rhea" id="RHEA:16646"/>
    </physiologicalReaction>
</comment>
<evidence type="ECO:0000256" key="2">
    <source>
        <dbReference type="ARBA" id="ARBA00004496"/>
    </source>
</evidence>
<keyword evidence="5" id="KW-0963">Cytoplasm</keyword>
<dbReference type="Gene3D" id="3.10.129.10">
    <property type="entry name" value="Hotdog Thioesterase"/>
    <property type="match status" value="1"/>
</dbReference>
<keyword evidence="7" id="KW-0378">Hydrolase</keyword>
<dbReference type="CDD" id="cd03443">
    <property type="entry name" value="PaaI_thioesterase"/>
    <property type="match status" value="1"/>
</dbReference>
<organism evidence="25">
    <name type="scientific">bacterium 19CA06SA08-2</name>
    <dbReference type="NCBI Taxonomy" id="2920658"/>
    <lineage>
        <taxon>Bacteria</taxon>
    </lineage>
</organism>
<evidence type="ECO:0000256" key="6">
    <source>
        <dbReference type="ARBA" id="ARBA00022703"/>
    </source>
</evidence>
<keyword evidence="9" id="KW-0809">Transit peptide</keyword>
<dbReference type="AlphaFoldDB" id="A0AAU6U2E4"/>
<evidence type="ECO:0000256" key="14">
    <source>
        <dbReference type="ARBA" id="ARBA00037002"/>
    </source>
</evidence>
<comment type="catalytic activity">
    <reaction evidence="13">
        <text>(5Z,8Z,11Z,14Z)-eicosatetraenoyl-CoA + H2O = (5Z,8Z,11Z,14Z)-eicosatetraenoate + CoA + H(+)</text>
        <dbReference type="Rhea" id="RHEA:40151"/>
        <dbReference type="ChEBI" id="CHEBI:15377"/>
        <dbReference type="ChEBI" id="CHEBI:15378"/>
        <dbReference type="ChEBI" id="CHEBI:32395"/>
        <dbReference type="ChEBI" id="CHEBI:57287"/>
        <dbReference type="ChEBI" id="CHEBI:57368"/>
    </reaction>
    <physiologicalReaction direction="left-to-right" evidence="13">
        <dbReference type="Rhea" id="RHEA:40152"/>
    </physiologicalReaction>
</comment>
<accession>A0AAU6U2E4</accession>
<dbReference type="InterPro" id="IPR029069">
    <property type="entry name" value="HotDog_dom_sf"/>
</dbReference>
<keyword evidence="12" id="KW-0966">Cell projection</keyword>
<evidence type="ECO:0000256" key="11">
    <source>
        <dbReference type="ARBA" id="ARBA00023136"/>
    </source>
</evidence>
<comment type="catalytic activity">
    <reaction evidence="21">
        <text>decanoyl-CoA + H2O = decanoate + CoA + H(+)</text>
        <dbReference type="Rhea" id="RHEA:40059"/>
        <dbReference type="ChEBI" id="CHEBI:15377"/>
        <dbReference type="ChEBI" id="CHEBI:15378"/>
        <dbReference type="ChEBI" id="CHEBI:27689"/>
        <dbReference type="ChEBI" id="CHEBI:57287"/>
        <dbReference type="ChEBI" id="CHEBI:61430"/>
    </reaction>
    <physiologicalReaction direction="left-to-right" evidence="21">
        <dbReference type="Rhea" id="RHEA:40060"/>
    </physiologicalReaction>
</comment>
<evidence type="ECO:0000256" key="15">
    <source>
        <dbReference type="ARBA" id="ARBA00038456"/>
    </source>
</evidence>
<dbReference type="InterPro" id="IPR052365">
    <property type="entry name" value="THEM4/THEM5_acyl-CoA_thioest"/>
</dbReference>
<dbReference type="EC" id="3.1.2.2" evidence="16"/>
<dbReference type="PANTHER" id="PTHR12418:SF19">
    <property type="entry name" value="ACYL-COENZYME A THIOESTERASE THEM4"/>
    <property type="match status" value="1"/>
</dbReference>
<protein>
    <recommendedName>
        <fullName evidence="17">Acyl-coenzyme A thioesterase THEM4</fullName>
        <ecNumber evidence="16">3.1.2.2</ecNumber>
    </recommendedName>
    <alternativeName>
        <fullName evidence="18">Thioesterase superfamily member 4</fullName>
    </alternativeName>
</protein>
<dbReference type="EMBL" id="CP095353">
    <property type="protein sequence ID" value="XAG68087.1"/>
    <property type="molecule type" value="Genomic_DNA"/>
</dbReference>
<proteinExistence type="inferred from homology"/>
<keyword evidence="10" id="KW-0443">Lipid metabolism</keyword>
<reference evidence="25" key="1">
    <citation type="submission" date="2022-03" db="EMBL/GenBank/DDBJ databases">
        <title>Sea Food Isolates.</title>
        <authorList>
            <person name="Li c."/>
        </authorList>
    </citation>
    <scope>NUCLEOTIDE SEQUENCE</scope>
    <source>
        <strain evidence="25">19CA06SA08-2</strain>
    </source>
</reference>
<dbReference type="GO" id="GO:0005737">
    <property type="term" value="C:cytoplasm"/>
    <property type="evidence" value="ECO:0007669"/>
    <property type="project" value="UniProtKB-SubCell"/>
</dbReference>
<evidence type="ECO:0000256" key="22">
    <source>
        <dbReference type="ARBA" id="ARBA00048074"/>
    </source>
</evidence>
<evidence type="ECO:0000256" key="18">
    <source>
        <dbReference type="ARBA" id="ARBA00043210"/>
    </source>
</evidence>
<name>A0AAU6U2E4_UNCXX</name>
<evidence type="ECO:0000256" key="8">
    <source>
        <dbReference type="ARBA" id="ARBA00022832"/>
    </source>
</evidence>
<evidence type="ECO:0000256" key="12">
    <source>
        <dbReference type="ARBA" id="ARBA00023273"/>
    </source>
</evidence>
<comment type="catalytic activity">
    <reaction evidence="23">
        <text>tetradecanoyl-CoA + H2O = tetradecanoate + CoA + H(+)</text>
        <dbReference type="Rhea" id="RHEA:40119"/>
        <dbReference type="ChEBI" id="CHEBI:15377"/>
        <dbReference type="ChEBI" id="CHEBI:15378"/>
        <dbReference type="ChEBI" id="CHEBI:30807"/>
        <dbReference type="ChEBI" id="CHEBI:57287"/>
        <dbReference type="ChEBI" id="CHEBI:57385"/>
    </reaction>
    <physiologicalReaction direction="left-to-right" evidence="23">
        <dbReference type="Rhea" id="RHEA:40120"/>
    </physiologicalReaction>
</comment>
<evidence type="ECO:0000256" key="17">
    <source>
        <dbReference type="ARBA" id="ARBA00040123"/>
    </source>
</evidence>
<gene>
    <name evidence="25" type="ORF">MRM75_15785</name>
</gene>
<keyword evidence="4" id="KW-1003">Cell membrane</keyword>
<dbReference type="PANTHER" id="PTHR12418">
    <property type="entry name" value="ACYL-COENZYME A THIOESTERASE THEM4"/>
    <property type="match status" value="1"/>
</dbReference>
<evidence type="ECO:0000256" key="10">
    <source>
        <dbReference type="ARBA" id="ARBA00023098"/>
    </source>
</evidence>
<evidence type="ECO:0000313" key="25">
    <source>
        <dbReference type="EMBL" id="XAG68087.1"/>
    </source>
</evidence>